<dbReference type="EMBL" id="RCUX01000008">
    <property type="protein sequence ID" value="RLP74985.1"/>
    <property type="molecule type" value="Genomic_DNA"/>
</dbReference>
<dbReference type="Pfam" id="PF18860">
    <property type="entry name" value="AbiJ_NTD3"/>
    <property type="match status" value="1"/>
</dbReference>
<sequence length="304" mass="33880">MPSPSRISRLTRSNVFDWLALSEFRWSGRLQHPEFLNRLYDLQALPSKDHRYKSASGDIHQHTVNNDDWEDDWVFGDDRFHLRDGSDTNFLNFLVETVHPLVRNDSSDAAVMVDAYNNTLRPEGFELCENGHVGNQIVYSWREVSGYHTVARLPLAQSLDVTQNEVLLQHLKRIDRDLHADPSSAIASSKNLIESQCKIVLADLGAEFSERDELPGLFAKVAAELSINADSVAGDSRGSAAMKKAMRSLFATVQSIAEARNAIGDGHGSGTISPATPRHAKLVFNSTVAISQFIADTWNERPRP</sequence>
<dbReference type="OrthoDB" id="7061676at2"/>
<gene>
    <name evidence="3" type="ORF">D9V32_11180</name>
</gene>
<comment type="caution">
    <text evidence="3">The sequence shown here is derived from an EMBL/GenBank/DDBJ whole genome shotgun (WGS) entry which is preliminary data.</text>
</comment>
<dbReference type="RefSeq" id="WP_121648990.1">
    <property type="nucleotide sequence ID" value="NZ_RCUX01000008.1"/>
</dbReference>
<accession>A0A3L7A4J5</accession>
<evidence type="ECO:0000259" key="2">
    <source>
        <dbReference type="Pfam" id="PF18860"/>
    </source>
</evidence>
<dbReference type="InterPro" id="IPR026001">
    <property type="entry name" value="Abi-like_C"/>
</dbReference>
<keyword evidence="4" id="KW-1185">Reference proteome</keyword>
<evidence type="ECO:0000259" key="1">
    <source>
        <dbReference type="Pfam" id="PF14355"/>
    </source>
</evidence>
<feature type="domain" description="AbiJ-NTD3" evidence="2">
    <location>
        <begin position="6"/>
        <end position="146"/>
    </location>
</feature>
<dbReference type="InterPro" id="IPR041427">
    <property type="entry name" value="AbiJ-NTD3"/>
</dbReference>
<feature type="domain" description="Abortive infection protein-like C-terminal" evidence="1">
    <location>
        <begin position="217"/>
        <end position="295"/>
    </location>
</feature>
<name>A0A3L7A4J5_9MICO</name>
<organism evidence="3 4">
    <name type="scientific">Mycetocola tolaasinivorans</name>
    <dbReference type="NCBI Taxonomy" id="76635"/>
    <lineage>
        <taxon>Bacteria</taxon>
        <taxon>Bacillati</taxon>
        <taxon>Actinomycetota</taxon>
        <taxon>Actinomycetes</taxon>
        <taxon>Micrococcales</taxon>
        <taxon>Microbacteriaceae</taxon>
        <taxon>Mycetocola</taxon>
    </lineage>
</organism>
<proteinExistence type="predicted"/>
<evidence type="ECO:0008006" key="5">
    <source>
        <dbReference type="Google" id="ProtNLM"/>
    </source>
</evidence>
<dbReference type="Pfam" id="PF14355">
    <property type="entry name" value="Abi_C"/>
    <property type="match status" value="1"/>
</dbReference>
<evidence type="ECO:0000313" key="3">
    <source>
        <dbReference type="EMBL" id="RLP74985.1"/>
    </source>
</evidence>
<dbReference type="Proteomes" id="UP000272503">
    <property type="component" value="Unassembled WGS sequence"/>
</dbReference>
<protein>
    <recommendedName>
        <fullName evidence="5">Abortive infection protein-like C-terminal domain-containing protein</fullName>
    </recommendedName>
</protein>
<reference evidence="3 4" key="1">
    <citation type="submission" date="2018-10" db="EMBL/GenBank/DDBJ databases">
        <authorList>
            <person name="Li J."/>
        </authorList>
    </citation>
    <scope>NUCLEOTIDE SEQUENCE [LARGE SCALE GENOMIC DNA]</scope>
    <source>
        <strain evidence="3 4">IF 016277</strain>
    </source>
</reference>
<evidence type="ECO:0000313" key="4">
    <source>
        <dbReference type="Proteomes" id="UP000272503"/>
    </source>
</evidence>
<dbReference type="AlphaFoldDB" id="A0A3L7A4J5"/>